<dbReference type="RefSeq" id="WP_081170040.1">
    <property type="nucleotide sequence ID" value="NZ_LWBP01000222.1"/>
</dbReference>
<evidence type="ECO:0000313" key="1">
    <source>
        <dbReference type="EMBL" id="OQP49972.1"/>
    </source>
</evidence>
<reference evidence="2" key="1">
    <citation type="submission" date="2016-04" db="EMBL/GenBank/DDBJ databases">
        <authorList>
            <person name="Chen L."/>
            <person name="Zhuang W."/>
            <person name="Wang G."/>
        </authorList>
    </citation>
    <scope>NUCLEOTIDE SEQUENCE [LARGE SCALE GENOMIC DNA]</scope>
    <source>
        <strain evidence="2">208</strain>
    </source>
</reference>
<comment type="caution">
    <text evidence="1">The sequence shown here is derived from an EMBL/GenBank/DDBJ whole genome shotgun (WGS) entry which is preliminary data.</text>
</comment>
<dbReference type="Proteomes" id="UP000192276">
    <property type="component" value="Unassembled WGS sequence"/>
</dbReference>
<dbReference type="EMBL" id="LWBP01000222">
    <property type="protein sequence ID" value="OQP49972.1"/>
    <property type="molecule type" value="Genomic_DNA"/>
</dbReference>
<organism evidence="1 2">
    <name type="scientific">Niastella populi</name>
    <dbReference type="NCBI Taxonomy" id="550983"/>
    <lineage>
        <taxon>Bacteria</taxon>
        <taxon>Pseudomonadati</taxon>
        <taxon>Bacteroidota</taxon>
        <taxon>Chitinophagia</taxon>
        <taxon>Chitinophagales</taxon>
        <taxon>Chitinophagaceae</taxon>
        <taxon>Niastella</taxon>
    </lineage>
</organism>
<accession>A0A1V9EVC4</accession>
<evidence type="ECO:0000313" key="2">
    <source>
        <dbReference type="Proteomes" id="UP000192276"/>
    </source>
</evidence>
<gene>
    <name evidence="1" type="ORF">A4R26_30105</name>
</gene>
<dbReference type="STRING" id="550983.A4R26_30105"/>
<protein>
    <submittedName>
        <fullName evidence="1">Uncharacterized protein</fullName>
    </submittedName>
</protein>
<name>A0A1V9EVC4_9BACT</name>
<sequence>MNVQINYKIKAQGILLVLLLFAIKMSGQVIVVKNVKLSYAVDERFDIELENTSDSIIKYTVSIEQFIGNQDRWCEIIVDVFRPATYTSKRIHAIGGKCTVAWKFYLTRAPKDIKRMLPHKKCRLKVTDIANISKRSYSDSFIFK</sequence>
<dbReference type="AlphaFoldDB" id="A0A1V9EVC4"/>
<proteinExistence type="predicted"/>
<keyword evidence="2" id="KW-1185">Reference proteome</keyword>